<comment type="caution">
    <text evidence="1">The sequence shown here is derived from an EMBL/GenBank/DDBJ whole genome shotgun (WGS) entry which is preliminary data.</text>
</comment>
<dbReference type="EMBL" id="CAJPDQ010000020">
    <property type="protein sequence ID" value="CAF9923757.1"/>
    <property type="molecule type" value="Genomic_DNA"/>
</dbReference>
<accession>A0A8H3FEH2</accession>
<evidence type="ECO:0000313" key="1">
    <source>
        <dbReference type="EMBL" id="CAF9923757.1"/>
    </source>
</evidence>
<sequence>MPTCYTIQIQNQSGNQQRYLMFSQPPSVTGGRVQGQVWPTVFADQSTPPGAQAILSVSSLYYGVVGRSQGVPGSDVMVYLSQKLPVILGQTTLVSKIMDGKPSFDGPPQPNGGSQGAFQVRTGNNFTVEKARQSNYLVGLGMSEENGYSGPAAVFIPEPNTSYQIQPSNTLVLTTGSQAKGSMIDSSRLGGSKISINLTPGKSNFVIVHDSDGSFNVQDS</sequence>
<reference evidence="1" key="1">
    <citation type="submission" date="2021-03" db="EMBL/GenBank/DDBJ databases">
        <authorList>
            <person name="Tagirdzhanova G."/>
        </authorList>
    </citation>
    <scope>NUCLEOTIDE SEQUENCE</scope>
</reference>
<organism evidence="1 2">
    <name type="scientific">Gomphillus americanus</name>
    <dbReference type="NCBI Taxonomy" id="1940652"/>
    <lineage>
        <taxon>Eukaryota</taxon>
        <taxon>Fungi</taxon>
        <taxon>Dikarya</taxon>
        <taxon>Ascomycota</taxon>
        <taxon>Pezizomycotina</taxon>
        <taxon>Lecanoromycetes</taxon>
        <taxon>OSLEUM clade</taxon>
        <taxon>Ostropomycetidae</taxon>
        <taxon>Ostropales</taxon>
        <taxon>Graphidaceae</taxon>
        <taxon>Gomphilloideae</taxon>
        <taxon>Gomphillus</taxon>
    </lineage>
</organism>
<evidence type="ECO:0000313" key="2">
    <source>
        <dbReference type="Proteomes" id="UP000664169"/>
    </source>
</evidence>
<dbReference type="AlphaFoldDB" id="A0A8H3FEH2"/>
<keyword evidence="2" id="KW-1185">Reference proteome</keyword>
<gene>
    <name evidence="1" type="ORF">GOMPHAMPRED_003440</name>
</gene>
<dbReference type="Proteomes" id="UP000664169">
    <property type="component" value="Unassembled WGS sequence"/>
</dbReference>
<dbReference type="OrthoDB" id="5413269at2759"/>
<name>A0A8H3FEH2_9LECA</name>
<protein>
    <submittedName>
        <fullName evidence="1">Uncharacterized protein</fullName>
    </submittedName>
</protein>
<proteinExistence type="predicted"/>